<dbReference type="Proteomes" id="UP000291338">
    <property type="component" value="Unassembled WGS sequence"/>
</dbReference>
<evidence type="ECO:0000313" key="2">
    <source>
        <dbReference type="Proteomes" id="UP000291338"/>
    </source>
</evidence>
<accession>A0A4Q7IRY2</accession>
<gene>
    <name evidence="1" type="ORF">C1E23_01970</name>
</gene>
<dbReference type="RefSeq" id="WP_130253963.1">
    <property type="nucleotide sequence ID" value="NZ_PPSX01000009.1"/>
</dbReference>
<dbReference type="AlphaFoldDB" id="A0A4Q7IRY2"/>
<evidence type="ECO:0000313" key="1">
    <source>
        <dbReference type="EMBL" id="RZQ54800.1"/>
    </source>
</evidence>
<name>A0A4Q7IRY2_9GAMM</name>
<dbReference type="EMBL" id="PPSX01000009">
    <property type="protein sequence ID" value="RZQ54800.1"/>
    <property type="molecule type" value="Genomic_DNA"/>
</dbReference>
<protein>
    <submittedName>
        <fullName evidence="1">Uncharacterized protein</fullName>
    </submittedName>
</protein>
<comment type="caution">
    <text evidence="1">The sequence shown here is derived from an EMBL/GenBank/DDBJ whole genome shotgun (WGS) entry which is preliminary data.</text>
</comment>
<sequence length="762" mass="88116">MYLIKRLLKLLVKTTFLLFLIWFSIRSYFWLISAEQVALRSEDETRSTVHWLQQDKPLTFNFSPDRTFSIRVLSNAIFTQQNQFDEPVQYAIEYTLLDTQSNPLATHIYHHASKLALDNEEKQVKQIIENRDTLAVSSGQSFFISNEQLTNAKAISLRLIPENIELRGVVVRLHAKTPVSESDINRAWLKQSTDWRERMTNYHTIGDNALSNQEILNAVTFEWQKLAPQGIPGIDFTGDTLYETLPYYVLSYDFSVEQLNLDSFYTDSSLSASFRNYITQNIYVHKEHHDAPLFVTWFDIKQLKPPIQLQPMPTEIQGVYAIPAVEPGLIMLQSDKPLLTRWFAQDDTQFGALHSYFYTVSNEQSLIYQVAENSDVKFEFRGKKGTAVEIKLFNNQTEIEAYQVYLQGNTSDFDRVIDEATLRQTIFDAELFYLRLPPNVNRITIHAKQPLLAKLQSRSSTFHYQSELCEQLCQLSLHNFCTIDAWFSQKADNDFKFTEQKMITNVRLFETPPEIPEEEETTYLSRDLIKDLQLSNTFLINSPDRYYIDDYSQSNPTEHQFNLVASSQQLSHALKNNQLRDKRVIKLTAKHPHYKEQALSDINEAQILSLFEPESVLYVNDGEKRPWQKQRNYFLKAGQPLALSYTSVPESVVVKVFSTAQFSEHLVINTEIKAHFVSGLSSEYTIPNKRFALMPAKLTKAHALHPAIKNVASFSSISLAINDDIKTLEHIIITSEQDIWISVLDELNSAPNEAQWRQYEND</sequence>
<organism evidence="1 2">
    <name type="scientific">Pseudoalteromonas phenolica</name>
    <dbReference type="NCBI Taxonomy" id="161398"/>
    <lineage>
        <taxon>Bacteria</taxon>
        <taxon>Pseudomonadati</taxon>
        <taxon>Pseudomonadota</taxon>
        <taxon>Gammaproteobacteria</taxon>
        <taxon>Alteromonadales</taxon>
        <taxon>Pseudoalteromonadaceae</taxon>
        <taxon>Pseudoalteromonas</taxon>
    </lineage>
</organism>
<reference evidence="1 2" key="1">
    <citation type="submission" date="2018-01" db="EMBL/GenBank/DDBJ databases">
        <title>Co-occurrence of chitin degradation, pigmentation and bioactivity in marine Pseudoalteromonas.</title>
        <authorList>
            <person name="Paulsen S."/>
            <person name="Gram L."/>
            <person name="Machado H."/>
        </authorList>
    </citation>
    <scope>NUCLEOTIDE SEQUENCE [LARGE SCALE GENOMIC DNA]</scope>
    <source>
        <strain evidence="1 2">S3898</strain>
    </source>
</reference>
<proteinExistence type="predicted"/>